<feature type="transmembrane region" description="Helical" evidence="1">
    <location>
        <begin position="233"/>
        <end position="251"/>
    </location>
</feature>
<dbReference type="STRING" id="296587.C1FDH6"/>
<dbReference type="GeneID" id="8250453"/>
<dbReference type="EMBL" id="CP001574">
    <property type="protein sequence ID" value="ACO68789.1"/>
    <property type="molecule type" value="Genomic_DNA"/>
</dbReference>
<dbReference type="Proteomes" id="UP000002009">
    <property type="component" value="Chromosome 1"/>
</dbReference>
<evidence type="ECO:0000313" key="3">
    <source>
        <dbReference type="Proteomes" id="UP000002009"/>
    </source>
</evidence>
<reference evidence="2 3" key="1">
    <citation type="journal article" date="2009" name="Science">
        <title>Green evolution and dynamic adaptations revealed by genomes of the marine picoeukaryotes Micromonas.</title>
        <authorList>
            <person name="Worden A.Z."/>
            <person name="Lee J.H."/>
            <person name="Mock T."/>
            <person name="Rouze P."/>
            <person name="Simmons M.P."/>
            <person name="Aerts A.L."/>
            <person name="Allen A.E."/>
            <person name="Cuvelier M.L."/>
            <person name="Derelle E."/>
            <person name="Everett M.V."/>
            <person name="Foulon E."/>
            <person name="Grimwood J."/>
            <person name="Gundlach H."/>
            <person name="Henrissat B."/>
            <person name="Napoli C."/>
            <person name="McDonald S.M."/>
            <person name="Parker M.S."/>
            <person name="Rombauts S."/>
            <person name="Salamov A."/>
            <person name="Von Dassow P."/>
            <person name="Badger J.H."/>
            <person name="Coutinho P.M."/>
            <person name="Demir E."/>
            <person name="Dubchak I."/>
            <person name="Gentemann C."/>
            <person name="Eikrem W."/>
            <person name="Gready J.E."/>
            <person name="John U."/>
            <person name="Lanier W."/>
            <person name="Lindquist E.A."/>
            <person name="Lucas S."/>
            <person name="Mayer K.F."/>
            <person name="Moreau H."/>
            <person name="Not F."/>
            <person name="Otillar R."/>
            <person name="Panaud O."/>
            <person name="Pangilinan J."/>
            <person name="Paulsen I."/>
            <person name="Piegu B."/>
            <person name="Poliakov A."/>
            <person name="Robbens S."/>
            <person name="Schmutz J."/>
            <person name="Toulza E."/>
            <person name="Wyss T."/>
            <person name="Zelensky A."/>
            <person name="Zhou K."/>
            <person name="Armbrust E.V."/>
            <person name="Bhattacharya D."/>
            <person name="Goodenough U.W."/>
            <person name="Van de Peer Y."/>
            <person name="Grigoriev I.V."/>
        </authorList>
    </citation>
    <scope>NUCLEOTIDE SEQUENCE [LARGE SCALE GENOMIC DNA]</scope>
    <source>
        <strain evidence="3">RCC299 / NOUM17</strain>
    </source>
</reference>
<accession>C1FDH6</accession>
<name>C1FDH6_MICCC</name>
<keyword evidence="1" id="KW-0472">Membrane</keyword>
<dbReference type="eggNOG" id="ENOG502QPKC">
    <property type="taxonomic scope" value="Eukaryota"/>
</dbReference>
<dbReference type="PANTHER" id="PTHR31446">
    <property type="entry name" value="ACID PHOSPHATASE/VANADIUM-DEPENDENT HALOPEROXIDASE-RELATED PROTEIN"/>
    <property type="match status" value="1"/>
</dbReference>
<dbReference type="InterPro" id="IPR003832">
    <property type="entry name" value="DUF212"/>
</dbReference>
<dbReference type="OrthoDB" id="1716650at2759"/>
<keyword evidence="1" id="KW-0812">Transmembrane</keyword>
<keyword evidence="1" id="KW-1133">Transmembrane helix</keyword>
<dbReference type="AlphaFoldDB" id="C1FDH6"/>
<evidence type="ECO:0000256" key="1">
    <source>
        <dbReference type="SAM" id="Phobius"/>
    </source>
</evidence>
<dbReference type="PANTHER" id="PTHR31446:SF29">
    <property type="entry name" value="ACID PHOSPHATASE_VANADIUM-DEPENDENT HALOPEROXIDASE-RELATED PROTEIN"/>
    <property type="match status" value="1"/>
</dbReference>
<feature type="transmembrane region" description="Helical" evidence="1">
    <location>
        <begin position="290"/>
        <end position="309"/>
    </location>
</feature>
<sequence>MQTPLRPTARGDRHLALHRCAASHVPFMRPAVQISSCIGKAIFTLPMRAEVAWSSDSATSSLRRARPAFARCAIARDIHDLPPSAPASSAQLQSNLVKKNMYRGTKRFSVRAVSEKVGAVLKGHFVKNSSVSSGVSSRTACSAADSASCDFFAQCTTTAAFATVFAELSGNLVFMCAFWSWLTAQTMKYFTAFYREGKWDWRVMFDSGGMPSSHTSLVVGLTTAIAYQYGLGSTLFPLSLAFSLIVMYDAAGVRRHAGKQAEVLNKILEDMFHGESISERKLKEVLGHSPLQVMAGAVLGVFVAVLYAYQYGSGYAALS</sequence>
<evidence type="ECO:0000313" key="2">
    <source>
        <dbReference type="EMBL" id="ACO68789.1"/>
    </source>
</evidence>
<gene>
    <name evidence="2" type="primary">PAP2</name>
    <name evidence="2" type="ORF">MICPUN_112729</name>
</gene>
<dbReference type="Pfam" id="PF02681">
    <property type="entry name" value="DUF212"/>
    <property type="match status" value="1"/>
</dbReference>
<protein>
    <submittedName>
        <fullName evidence="2">Phosphatidic acid phosphatase-related protein</fullName>
    </submittedName>
</protein>
<feature type="transmembrane region" description="Helical" evidence="1">
    <location>
        <begin position="159"/>
        <end position="182"/>
    </location>
</feature>
<proteinExistence type="predicted"/>
<dbReference type="RefSeq" id="XP_002507531.1">
    <property type="nucleotide sequence ID" value="XM_002507485.1"/>
</dbReference>
<organism evidence="2 3">
    <name type="scientific">Micromonas commoda (strain RCC299 / NOUM17 / CCMP2709)</name>
    <name type="common">Picoplanktonic green alga</name>
    <dbReference type="NCBI Taxonomy" id="296587"/>
    <lineage>
        <taxon>Eukaryota</taxon>
        <taxon>Viridiplantae</taxon>
        <taxon>Chlorophyta</taxon>
        <taxon>Mamiellophyceae</taxon>
        <taxon>Mamiellales</taxon>
        <taxon>Mamiellaceae</taxon>
        <taxon>Micromonas</taxon>
    </lineage>
</organism>
<dbReference type="InParanoid" id="C1FDH6"/>
<dbReference type="KEGG" id="mis:MICPUN_112729"/>
<keyword evidence="3" id="KW-1185">Reference proteome</keyword>